<dbReference type="EMBL" id="VUJU01009761">
    <property type="protein sequence ID" value="KAF0717818.1"/>
    <property type="molecule type" value="Genomic_DNA"/>
</dbReference>
<comment type="caution">
    <text evidence="1">The sequence shown here is derived from an EMBL/GenBank/DDBJ whole genome shotgun (WGS) entry which is preliminary data.</text>
</comment>
<evidence type="ECO:0008006" key="3">
    <source>
        <dbReference type="Google" id="ProtNLM"/>
    </source>
</evidence>
<gene>
    <name evidence="1" type="ORF">FWK35_00023825</name>
</gene>
<feature type="non-terminal residue" evidence="1">
    <location>
        <position position="1"/>
    </location>
</feature>
<organism evidence="1 2">
    <name type="scientific">Aphis craccivora</name>
    <name type="common">Cowpea aphid</name>
    <dbReference type="NCBI Taxonomy" id="307492"/>
    <lineage>
        <taxon>Eukaryota</taxon>
        <taxon>Metazoa</taxon>
        <taxon>Ecdysozoa</taxon>
        <taxon>Arthropoda</taxon>
        <taxon>Hexapoda</taxon>
        <taxon>Insecta</taxon>
        <taxon>Pterygota</taxon>
        <taxon>Neoptera</taxon>
        <taxon>Paraneoptera</taxon>
        <taxon>Hemiptera</taxon>
        <taxon>Sternorrhyncha</taxon>
        <taxon>Aphidomorpha</taxon>
        <taxon>Aphidoidea</taxon>
        <taxon>Aphididae</taxon>
        <taxon>Aphidini</taxon>
        <taxon>Aphis</taxon>
        <taxon>Aphis</taxon>
    </lineage>
</organism>
<sequence length="127" mass="14582">INNDDNLCCPRAIVVALSTQTNNILGHELDSNKIKQLKIRRKIQKDLTLKLCNILTEYNEEGFTLTDIKNVERTLDIQINVICAENLNNLIYKGDDKQTKIYLYKNGNHFDVIKSAKSFYGSSSRFI</sequence>
<dbReference type="Proteomes" id="UP000478052">
    <property type="component" value="Unassembled WGS sequence"/>
</dbReference>
<name>A0A6G0W3K9_APHCR</name>
<reference evidence="1 2" key="1">
    <citation type="submission" date="2019-08" db="EMBL/GenBank/DDBJ databases">
        <title>Whole genome of Aphis craccivora.</title>
        <authorList>
            <person name="Voronova N.V."/>
            <person name="Shulinski R.S."/>
            <person name="Bandarenka Y.V."/>
            <person name="Zhorov D.G."/>
            <person name="Warner D."/>
        </authorList>
    </citation>
    <scope>NUCLEOTIDE SEQUENCE [LARGE SCALE GENOMIC DNA]</scope>
    <source>
        <strain evidence="1">180601</strain>
        <tissue evidence="1">Whole Body</tissue>
    </source>
</reference>
<proteinExistence type="predicted"/>
<protein>
    <recommendedName>
        <fullName evidence="3">OTU domain-containing protein</fullName>
    </recommendedName>
</protein>
<dbReference type="OrthoDB" id="6750869at2759"/>
<keyword evidence="2" id="KW-1185">Reference proteome</keyword>
<evidence type="ECO:0000313" key="2">
    <source>
        <dbReference type="Proteomes" id="UP000478052"/>
    </source>
</evidence>
<dbReference type="AlphaFoldDB" id="A0A6G0W3K9"/>
<evidence type="ECO:0000313" key="1">
    <source>
        <dbReference type="EMBL" id="KAF0717818.1"/>
    </source>
</evidence>
<accession>A0A6G0W3K9</accession>